<evidence type="ECO:0000256" key="5">
    <source>
        <dbReference type="ARBA" id="ARBA00022692"/>
    </source>
</evidence>
<dbReference type="PANTHER" id="PTHR30069:SF41">
    <property type="entry name" value="HEME_HEMOPEXIN UTILIZATION PROTEIN C"/>
    <property type="match status" value="1"/>
</dbReference>
<dbReference type="GO" id="GO:0009279">
    <property type="term" value="C:cell outer membrane"/>
    <property type="evidence" value="ECO:0007669"/>
    <property type="project" value="UniProtKB-SubCell"/>
</dbReference>
<dbReference type="Gene3D" id="2.170.130.10">
    <property type="entry name" value="TonB-dependent receptor, plug domain"/>
    <property type="match status" value="1"/>
</dbReference>
<dbReference type="CDD" id="cd01347">
    <property type="entry name" value="ligand_gated_channel"/>
    <property type="match status" value="1"/>
</dbReference>
<keyword evidence="4 9" id="KW-1134">Transmembrane beta strand</keyword>
<dbReference type="SUPFAM" id="SSF56935">
    <property type="entry name" value="Porins"/>
    <property type="match status" value="1"/>
</dbReference>
<feature type="domain" description="TonB-dependent receptor-like beta-barrel" evidence="11">
    <location>
        <begin position="267"/>
        <end position="681"/>
    </location>
</feature>
<evidence type="ECO:0000259" key="11">
    <source>
        <dbReference type="Pfam" id="PF00593"/>
    </source>
</evidence>
<keyword evidence="3 9" id="KW-0813">Transport</keyword>
<keyword evidence="13" id="KW-0675">Receptor</keyword>
<dbReference type="InterPro" id="IPR037066">
    <property type="entry name" value="Plug_dom_sf"/>
</dbReference>
<accession>A0A4V2V4F6</accession>
<dbReference type="AlphaFoldDB" id="A0A4V2V4F6"/>
<dbReference type="InterPro" id="IPR000531">
    <property type="entry name" value="Beta-barrel_TonB"/>
</dbReference>
<feature type="domain" description="TonB-dependent receptor plug" evidence="12">
    <location>
        <begin position="56"/>
        <end position="157"/>
    </location>
</feature>
<dbReference type="InterPro" id="IPR011276">
    <property type="entry name" value="TonB_haem/Hb_rcpt"/>
</dbReference>
<dbReference type="InterPro" id="IPR012910">
    <property type="entry name" value="Plug_dom"/>
</dbReference>
<dbReference type="RefSeq" id="WP_132494836.1">
    <property type="nucleotide sequence ID" value="NZ_SMAS01000001.1"/>
</dbReference>
<evidence type="ECO:0000313" key="13">
    <source>
        <dbReference type="EMBL" id="TCT38569.1"/>
    </source>
</evidence>
<evidence type="ECO:0000256" key="9">
    <source>
        <dbReference type="PROSITE-ProRule" id="PRU01360"/>
    </source>
</evidence>
<dbReference type="PROSITE" id="PS52016">
    <property type="entry name" value="TONB_DEPENDENT_REC_3"/>
    <property type="match status" value="1"/>
</dbReference>
<reference evidence="13 14" key="1">
    <citation type="submission" date="2019-03" db="EMBL/GenBank/DDBJ databases">
        <title>Genomic analyses of the natural microbiome of Caenorhabditis elegans.</title>
        <authorList>
            <person name="Samuel B."/>
        </authorList>
    </citation>
    <scope>NUCLEOTIDE SEQUENCE [LARGE SCALE GENOMIC DNA]</scope>
    <source>
        <strain evidence="13 14">JUb102</strain>
    </source>
</reference>
<dbReference type="Pfam" id="PF07715">
    <property type="entry name" value="Plug"/>
    <property type="match status" value="1"/>
</dbReference>
<evidence type="ECO:0000256" key="10">
    <source>
        <dbReference type="RuleBase" id="RU003357"/>
    </source>
</evidence>
<evidence type="ECO:0000256" key="8">
    <source>
        <dbReference type="ARBA" id="ARBA00023237"/>
    </source>
</evidence>
<dbReference type="GO" id="GO:0015232">
    <property type="term" value="F:heme transmembrane transporter activity"/>
    <property type="evidence" value="ECO:0007669"/>
    <property type="project" value="InterPro"/>
</dbReference>
<comment type="caution">
    <text evidence="13">The sequence shown here is derived from an EMBL/GenBank/DDBJ whole genome shotgun (WGS) entry which is preliminary data.</text>
</comment>
<protein>
    <submittedName>
        <fullName evidence="13">Hemoglobin/transferrin/lactoferrin receptor protein</fullName>
    </submittedName>
</protein>
<dbReference type="Proteomes" id="UP000295055">
    <property type="component" value="Unassembled WGS sequence"/>
</dbReference>
<name>A0A4V2V4F6_9GAMM</name>
<evidence type="ECO:0000256" key="7">
    <source>
        <dbReference type="ARBA" id="ARBA00023136"/>
    </source>
</evidence>
<dbReference type="PANTHER" id="PTHR30069">
    <property type="entry name" value="TONB-DEPENDENT OUTER MEMBRANE RECEPTOR"/>
    <property type="match status" value="1"/>
</dbReference>
<keyword evidence="8 9" id="KW-0998">Cell outer membrane</keyword>
<evidence type="ECO:0000256" key="6">
    <source>
        <dbReference type="ARBA" id="ARBA00023077"/>
    </source>
</evidence>
<dbReference type="Pfam" id="PF00593">
    <property type="entry name" value="TonB_dep_Rec_b-barrel"/>
    <property type="match status" value="1"/>
</dbReference>
<keyword evidence="6 10" id="KW-0798">TonB box</keyword>
<dbReference type="GO" id="GO:0015344">
    <property type="term" value="F:siderophore uptake transmembrane transporter activity"/>
    <property type="evidence" value="ECO:0007669"/>
    <property type="project" value="TreeGrafter"/>
</dbReference>
<keyword evidence="5 9" id="KW-0812">Transmembrane</keyword>
<evidence type="ECO:0000313" key="14">
    <source>
        <dbReference type="Proteomes" id="UP000295055"/>
    </source>
</evidence>
<keyword evidence="7 9" id="KW-0472">Membrane</keyword>
<dbReference type="NCBIfam" id="TIGR01785">
    <property type="entry name" value="TonB-hemin"/>
    <property type="match status" value="1"/>
</dbReference>
<organism evidence="13 14">
    <name type="scientific">Providencia alcalifaciens</name>
    <dbReference type="NCBI Taxonomy" id="126385"/>
    <lineage>
        <taxon>Bacteria</taxon>
        <taxon>Pseudomonadati</taxon>
        <taxon>Pseudomonadota</taxon>
        <taxon>Gammaproteobacteria</taxon>
        <taxon>Enterobacterales</taxon>
        <taxon>Morganellaceae</taxon>
        <taxon>Providencia</taxon>
    </lineage>
</organism>
<comment type="subcellular location">
    <subcellularLocation>
        <location evidence="1 9">Cell outer membrane</location>
        <topology evidence="1 9">Multi-pass membrane protein</topology>
    </subcellularLocation>
</comment>
<sequence length="708" mass="79541">MAFTLRSASTSDASHSKVFSLSTLAVALAMTGFSTLAANDVIHVTTTPLNNEKFAVAEQFEVIDTTAPEQQTASSALDLLKGQAGIFVTGAGSTYGQSVQMRGYDSRGVKIMVDNVPQDFYSGLFDATFIDPSLISKAYIHKGASSVQHGSGALAGTISIKTLTPSDILKPDQKFGGRLFGGMNRNDPSYHTGATLLGRLGPLDSVISYTQRKKQLASSPVSNKYDHHESVHNWLLKTTWYALPAYSIGLQYKEYRNDAIDLKQPEVIDTRQPKFKNSPHQRETIQKDIIIDQNFTPDNPLNWQANWSLYYTNLHLSQLDLQKKSNIFTSYSYDTETRNQYTYGSQFSNDFSIHTPRLSHHVQSGVDYVQQHQVSNEYAISYPPAEISNASAWLIDDVSLKSVPVTLSAGTRFTHYKTARENVGKQQHNNWSSRFAATVTPTSWVKLHSSYAESYRAPRLSELYNNSNHFTVPLLGLVSDFRPSPDLKPETNKTVEAGFTFSFDNFVLQGDELQIGSTYFHTKSKNHIVTSGDFKKVSGNWFPSQIFLENIPSATISGFDSHIRYSNEWFDFNINHNITDGRENDTHYSLSAIRPETLIMRFNAPIANSGVNVGWSGEFTAKTKFMGNSQYQSSNQNTENGLDRKHREVIQYAGYGVHDFYVNYKADQFVKGLNTTLTLKNAFDRDYVSSMGVPQEGRNFYWNVNYQW</sequence>
<proteinExistence type="inferred from homology"/>
<dbReference type="InterPro" id="IPR036942">
    <property type="entry name" value="Beta-barrel_TonB_sf"/>
</dbReference>
<evidence type="ECO:0000256" key="4">
    <source>
        <dbReference type="ARBA" id="ARBA00022452"/>
    </source>
</evidence>
<dbReference type="OrthoDB" id="6046653at2"/>
<dbReference type="Gene3D" id="2.40.170.20">
    <property type="entry name" value="TonB-dependent receptor, beta-barrel domain"/>
    <property type="match status" value="1"/>
</dbReference>
<evidence type="ECO:0000256" key="2">
    <source>
        <dbReference type="ARBA" id="ARBA00009810"/>
    </source>
</evidence>
<dbReference type="GO" id="GO:0044718">
    <property type="term" value="P:siderophore transmembrane transport"/>
    <property type="evidence" value="ECO:0007669"/>
    <property type="project" value="TreeGrafter"/>
</dbReference>
<dbReference type="InterPro" id="IPR039426">
    <property type="entry name" value="TonB-dep_rcpt-like"/>
</dbReference>
<comment type="similarity">
    <text evidence="2 9 10">Belongs to the TonB-dependent receptor family.</text>
</comment>
<gene>
    <name evidence="13" type="ORF">EC835_101583</name>
</gene>
<dbReference type="EMBL" id="SMAS01000001">
    <property type="protein sequence ID" value="TCT38569.1"/>
    <property type="molecule type" value="Genomic_DNA"/>
</dbReference>
<evidence type="ECO:0000259" key="12">
    <source>
        <dbReference type="Pfam" id="PF07715"/>
    </source>
</evidence>
<evidence type="ECO:0000256" key="3">
    <source>
        <dbReference type="ARBA" id="ARBA00022448"/>
    </source>
</evidence>
<evidence type="ECO:0000256" key="1">
    <source>
        <dbReference type="ARBA" id="ARBA00004571"/>
    </source>
</evidence>